<dbReference type="EMBL" id="BMYZ01000001">
    <property type="protein sequence ID" value="GGY62460.1"/>
    <property type="molecule type" value="Genomic_DNA"/>
</dbReference>
<dbReference type="Proteomes" id="UP000619761">
    <property type="component" value="Unassembled WGS sequence"/>
</dbReference>
<comment type="caution">
    <text evidence="3">The sequence shown here is derived from an EMBL/GenBank/DDBJ whole genome shotgun (WGS) entry which is preliminary data.</text>
</comment>
<sequence length="346" mass="37987">MQADQLERINNEAREWFTLMQSGSVSELEQQHFQEWLQADSAHQHAYDQYEMIWQDLGNLKNTKELAALKRSVKPSLFETIRNGIFSGLHALKPKSPLGVALASAAILVVAVIGLQPEKITTQEFATATGEVKTFILEDGSEITLGAKSELKAWATNKERHIILVSGQAFFKVAKNPERPFWVDAGETKVRVVGTQFDVRKGSDRTRVAVLEGIVNVSSATKSANLAPVVLTAGQQVTRLNEGKFEAVNSISVSELESWRNGRLIYLRASLADVVADANRYFSSSISLGSKNLADLKVTAAVSTNQIDSLTEMLASSLPVVLERDAQNNIVIVSRSDVDNIPHNTK</sequence>
<dbReference type="Gene3D" id="3.55.50.30">
    <property type="match status" value="1"/>
</dbReference>
<evidence type="ECO:0000313" key="3">
    <source>
        <dbReference type="EMBL" id="GGY62460.1"/>
    </source>
</evidence>
<dbReference type="Pfam" id="PF04773">
    <property type="entry name" value="FecR"/>
    <property type="match status" value="1"/>
</dbReference>
<dbReference type="RefSeq" id="WP_189415309.1">
    <property type="nucleotide sequence ID" value="NZ_BMYZ01000001.1"/>
</dbReference>
<reference evidence="4" key="1">
    <citation type="journal article" date="2019" name="Int. J. Syst. Evol. Microbiol.">
        <title>The Global Catalogue of Microorganisms (GCM) 10K type strain sequencing project: providing services to taxonomists for standard genome sequencing and annotation.</title>
        <authorList>
            <consortium name="The Broad Institute Genomics Platform"/>
            <consortium name="The Broad Institute Genome Sequencing Center for Infectious Disease"/>
            <person name="Wu L."/>
            <person name="Ma J."/>
        </authorList>
    </citation>
    <scope>NUCLEOTIDE SEQUENCE [LARGE SCALE GENOMIC DNA]</scope>
    <source>
        <strain evidence="4">KCTC 32239</strain>
    </source>
</reference>
<dbReference type="PANTHER" id="PTHR30273:SF2">
    <property type="entry name" value="PROTEIN FECR"/>
    <property type="match status" value="1"/>
</dbReference>
<evidence type="ECO:0000259" key="2">
    <source>
        <dbReference type="Pfam" id="PF16220"/>
    </source>
</evidence>
<keyword evidence="4" id="KW-1185">Reference proteome</keyword>
<proteinExistence type="predicted"/>
<gene>
    <name evidence="3" type="ORF">GCM10011613_02440</name>
</gene>
<dbReference type="InterPro" id="IPR012373">
    <property type="entry name" value="Ferrdict_sens_TM"/>
</dbReference>
<feature type="domain" description="FecR protein" evidence="1">
    <location>
        <begin position="125"/>
        <end position="215"/>
    </location>
</feature>
<dbReference type="PANTHER" id="PTHR30273">
    <property type="entry name" value="PERIPLASMIC SIGNAL SENSOR AND SIGMA FACTOR ACTIVATOR FECR-RELATED"/>
    <property type="match status" value="1"/>
</dbReference>
<dbReference type="InterPro" id="IPR032623">
    <property type="entry name" value="FecR_N"/>
</dbReference>
<evidence type="ECO:0000259" key="1">
    <source>
        <dbReference type="Pfam" id="PF04773"/>
    </source>
</evidence>
<organism evidence="3 4">
    <name type="scientific">Cellvibrio zantedeschiae</name>
    <dbReference type="NCBI Taxonomy" id="1237077"/>
    <lineage>
        <taxon>Bacteria</taxon>
        <taxon>Pseudomonadati</taxon>
        <taxon>Pseudomonadota</taxon>
        <taxon>Gammaproteobacteria</taxon>
        <taxon>Cellvibrionales</taxon>
        <taxon>Cellvibrionaceae</taxon>
        <taxon>Cellvibrio</taxon>
    </lineage>
</organism>
<evidence type="ECO:0000313" key="4">
    <source>
        <dbReference type="Proteomes" id="UP000619761"/>
    </source>
</evidence>
<dbReference type="InterPro" id="IPR006860">
    <property type="entry name" value="FecR"/>
</dbReference>
<feature type="domain" description="FecR N-terminal" evidence="2">
    <location>
        <begin position="12"/>
        <end position="52"/>
    </location>
</feature>
<dbReference type="PIRSF" id="PIRSF018266">
    <property type="entry name" value="FecR"/>
    <property type="match status" value="1"/>
</dbReference>
<protein>
    <submittedName>
        <fullName evidence="3">Peptide ABC transporter substrate-binding protein</fullName>
    </submittedName>
</protein>
<dbReference type="Pfam" id="PF16220">
    <property type="entry name" value="DUF4880"/>
    <property type="match status" value="1"/>
</dbReference>
<accession>A0ABQ3AQA6</accession>
<name>A0ABQ3AQA6_9GAMM</name>
<dbReference type="Gene3D" id="2.60.120.1440">
    <property type="match status" value="1"/>
</dbReference>